<dbReference type="CDD" id="cd05399">
    <property type="entry name" value="NT_Rel-Spo_like"/>
    <property type="match status" value="1"/>
</dbReference>
<dbReference type="PANTHER" id="PTHR21262:SF31">
    <property type="entry name" value="GTP PYROPHOSPHOKINASE"/>
    <property type="match status" value="1"/>
</dbReference>
<comment type="similarity">
    <text evidence="2">Belongs to the relA/spoT family.</text>
</comment>
<dbReference type="Pfam" id="PF13328">
    <property type="entry name" value="HD_4"/>
    <property type="match status" value="1"/>
</dbReference>
<dbReference type="GO" id="GO:0005886">
    <property type="term" value="C:plasma membrane"/>
    <property type="evidence" value="ECO:0007669"/>
    <property type="project" value="TreeGrafter"/>
</dbReference>
<dbReference type="Proteomes" id="UP000266042">
    <property type="component" value="Unassembled WGS sequence"/>
</dbReference>
<dbReference type="PROSITE" id="PS51831">
    <property type="entry name" value="HD"/>
    <property type="match status" value="1"/>
</dbReference>
<dbReference type="GO" id="GO:0016787">
    <property type="term" value="F:hydrolase activity"/>
    <property type="evidence" value="ECO:0007669"/>
    <property type="project" value="UniProtKB-KW"/>
</dbReference>
<feature type="domain" description="HD" evidence="5">
    <location>
        <begin position="54"/>
        <end position="153"/>
    </location>
</feature>
<dbReference type="PROSITE" id="PS51880">
    <property type="entry name" value="TGS"/>
    <property type="match status" value="1"/>
</dbReference>
<dbReference type="InterPro" id="IPR004095">
    <property type="entry name" value="TGS"/>
</dbReference>
<dbReference type="Pfam" id="PF04607">
    <property type="entry name" value="RelA_SpoT"/>
    <property type="match status" value="1"/>
</dbReference>
<dbReference type="CDD" id="cd00077">
    <property type="entry name" value="HDc"/>
    <property type="match status" value="1"/>
</dbReference>
<dbReference type="SUPFAM" id="SSF55021">
    <property type="entry name" value="ACT-like"/>
    <property type="match status" value="1"/>
</dbReference>
<dbReference type="PANTHER" id="PTHR21262">
    <property type="entry name" value="GUANOSINE-3',5'-BIS DIPHOSPHATE 3'-PYROPHOSPHOHYDROLASE"/>
    <property type="match status" value="1"/>
</dbReference>
<dbReference type="FunFam" id="1.10.3210.10:FF:000001">
    <property type="entry name" value="GTP pyrophosphokinase RelA"/>
    <property type="match status" value="1"/>
</dbReference>
<dbReference type="EMBL" id="QXIW01000020">
    <property type="protein sequence ID" value="RIE13736.1"/>
    <property type="molecule type" value="Genomic_DNA"/>
</dbReference>
<organism evidence="7 10">
    <name type="scientific">Candidatus Cryosericum hinesii</name>
    <dbReference type="NCBI Taxonomy" id="2290915"/>
    <lineage>
        <taxon>Bacteria</taxon>
        <taxon>Pseudomonadati</taxon>
        <taxon>Caldisericota/Cryosericota group</taxon>
        <taxon>Candidatus Cryosericota</taxon>
        <taxon>Candidatus Cryosericia</taxon>
        <taxon>Candidatus Cryosericales</taxon>
        <taxon>Candidatus Cryosericaceae</taxon>
        <taxon>Candidatus Cryosericum</taxon>
    </lineage>
</organism>
<evidence type="ECO:0000313" key="8">
    <source>
        <dbReference type="EMBL" id="RIE14205.1"/>
    </source>
</evidence>
<dbReference type="SUPFAM" id="SSF81301">
    <property type="entry name" value="Nucleotidyltransferase"/>
    <property type="match status" value="1"/>
</dbReference>
<evidence type="ECO:0000259" key="4">
    <source>
        <dbReference type="PROSITE" id="PS51671"/>
    </source>
</evidence>
<feature type="region of interest" description="Disordered" evidence="3">
    <location>
        <begin position="491"/>
        <end position="512"/>
    </location>
</feature>
<sequence length="674" mass="76635">MKLDTEFDVDEEFETLIATLRGWLSPEEVGLVERAFVFARQRHGNQKRASGAPYMLHPVKAALVLAGYRLDAETYAACLLHDVLEDTQTTGKELEDGFGSKVASLVEGVTKLHGLNYLSREENNLENVRKILLAMAADLRVVLIKLADRLHNMRTLQYLSEDKQQRIAQETMEIYVPLAHRLGIYELKWEMEDLAFRYLNPDEYRRLAGLVAAKRAEREAFVKETIGQIDHFLEEKDIHAQVSGRPKNLYSIYRKMVQQGKTFDEIYDLIAVRILVNTIPECYLVLGYVHEAFTVVPGRVKDYIALPKPNGYQSLHTTVMGSNGEPLEIQIRTKRMHEVDEMGVAAHWKYKEGKAADLVDSERFAWLRQMVDWQRDVRSSGEFVERVKVDVFSDEVLVFTPKGDVINLPVGSTPVDFAYHVHTDVGNNLVGAKVNDRIVPIDTELVTGDRVQIITSRNSGGPKSDWLQFVKAASTKGHIRAYLRKKELEHSTPEKLDVEERPRTVATRPSLSGRRTAADSGFRIVVRGDATLPIIMATCCSPSYPDEILGYVTRGRGVTIHRVDCANIPSLAMEPERLVDAHWEMIPRKVRERTIVIETMNVPGVLYQVSEEFAKRDINIKYMKNAEHLSMFRKKGEAPRTQIKIVAEFADEAVYRQTMEALRELTSVISVNQQ</sequence>
<feature type="compositionally biased region" description="Basic and acidic residues" evidence="3">
    <location>
        <begin position="491"/>
        <end position="503"/>
    </location>
</feature>
<proteinExistence type="inferred from homology"/>
<dbReference type="SUPFAM" id="SSF109604">
    <property type="entry name" value="HD-domain/PDEase-like"/>
    <property type="match status" value="1"/>
</dbReference>
<feature type="domain" description="ACT" evidence="4">
    <location>
        <begin position="594"/>
        <end position="674"/>
    </location>
</feature>
<comment type="function">
    <text evidence="2">In eubacteria ppGpp (guanosine 3'-diphosphate 5'-diphosphate) is a mediator of the stringent response that coordinates a variety of cellular activities in response to changes in nutritional abundance.</text>
</comment>
<dbReference type="SMART" id="SM00954">
    <property type="entry name" value="RelA_SpoT"/>
    <property type="match status" value="1"/>
</dbReference>
<evidence type="ECO:0000313" key="10">
    <source>
        <dbReference type="Proteomes" id="UP000266042"/>
    </source>
</evidence>
<dbReference type="Gene3D" id="1.10.3210.10">
    <property type="entry name" value="Hypothetical protein af1432"/>
    <property type="match status" value="1"/>
</dbReference>
<evidence type="ECO:0000256" key="3">
    <source>
        <dbReference type="SAM" id="MobiDB-lite"/>
    </source>
</evidence>
<dbReference type="SUPFAM" id="SSF81271">
    <property type="entry name" value="TGS-like"/>
    <property type="match status" value="1"/>
</dbReference>
<name>A0A398DDR3_9BACT</name>
<evidence type="ECO:0000256" key="2">
    <source>
        <dbReference type="RuleBase" id="RU003847"/>
    </source>
</evidence>
<evidence type="ECO:0000256" key="1">
    <source>
        <dbReference type="ARBA" id="ARBA00025704"/>
    </source>
</evidence>
<dbReference type="SMART" id="SM00471">
    <property type="entry name" value="HDc"/>
    <property type="match status" value="1"/>
</dbReference>
<dbReference type="RefSeq" id="WP_119089831.1">
    <property type="nucleotide sequence ID" value="NZ_QXIW01000020.1"/>
</dbReference>
<dbReference type="InterPro" id="IPR033655">
    <property type="entry name" value="TGS_RelA/SpoT"/>
</dbReference>
<comment type="pathway">
    <text evidence="1">Purine metabolism.</text>
</comment>
<dbReference type="Gene3D" id="3.30.70.260">
    <property type="match status" value="1"/>
</dbReference>
<dbReference type="Proteomes" id="UP000265724">
    <property type="component" value="Unassembled WGS sequence"/>
</dbReference>
<keyword evidence="9" id="KW-1185">Reference proteome</keyword>
<accession>A0A398DDR3</accession>
<protein>
    <submittedName>
        <fullName evidence="7">Bifunctional (P)ppGpp synthetase/guanosine-3',5'-bis(Diphosphate) 3'-pyrophosphohydrolase</fullName>
    </submittedName>
</protein>
<dbReference type="NCBIfam" id="TIGR00691">
    <property type="entry name" value="spoT_relA"/>
    <property type="match status" value="1"/>
</dbReference>
<dbReference type="Gene3D" id="3.30.460.10">
    <property type="entry name" value="Beta Polymerase, domain 2"/>
    <property type="match status" value="1"/>
</dbReference>
<dbReference type="InterPro" id="IPR002912">
    <property type="entry name" value="ACT_dom"/>
</dbReference>
<dbReference type="InterPro" id="IPR043519">
    <property type="entry name" value="NT_sf"/>
</dbReference>
<feature type="domain" description="TGS" evidence="6">
    <location>
        <begin position="394"/>
        <end position="455"/>
    </location>
</feature>
<dbReference type="AlphaFoldDB" id="A0A398DDR3"/>
<evidence type="ECO:0000313" key="9">
    <source>
        <dbReference type="Proteomes" id="UP000265724"/>
    </source>
</evidence>
<dbReference type="EMBL" id="QXIX01000031">
    <property type="protein sequence ID" value="RIE14205.1"/>
    <property type="molecule type" value="Genomic_DNA"/>
</dbReference>
<dbReference type="CDD" id="cd01668">
    <property type="entry name" value="TGS_RSH"/>
    <property type="match status" value="1"/>
</dbReference>
<dbReference type="GO" id="GO:0015949">
    <property type="term" value="P:nucleobase-containing small molecule interconversion"/>
    <property type="evidence" value="ECO:0007669"/>
    <property type="project" value="UniProtKB-ARBA"/>
</dbReference>
<dbReference type="InterPro" id="IPR007685">
    <property type="entry name" value="RelA_SpoT"/>
</dbReference>
<dbReference type="InterPro" id="IPR012676">
    <property type="entry name" value="TGS-like"/>
</dbReference>
<comment type="caution">
    <text evidence="7">The sequence shown here is derived from an EMBL/GenBank/DDBJ whole genome shotgun (WGS) entry which is preliminary data.</text>
</comment>
<evidence type="ECO:0000313" key="7">
    <source>
        <dbReference type="EMBL" id="RIE13736.1"/>
    </source>
</evidence>
<dbReference type="InterPro" id="IPR004811">
    <property type="entry name" value="RelA/Spo_fam"/>
</dbReference>
<evidence type="ECO:0000259" key="5">
    <source>
        <dbReference type="PROSITE" id="PS51831"/>
    </source>
</evidence>
<keyword evidence="7" id="KW-0378">Hydrolase</keyword>
<reference evidence="9 10" key="1">
    <citation type="submission" date="2018-09" db="EMBL/GenBank/DDBJ databases">
        <title>Discovery and Ecogenomic Context for Candidatus Cryosericales, a Global Caldiserica Order Active in Thawing Permafrost.</title>
        <authorList>
            <person name="Martinez M.A."/>
            <person name="Woodcroft B.J."/>
            <person name="Ignacio Espinoza J.C."/>
            <person name="Zayed A."/>
            <person name="Singleton C.M."/>
            <person name="Boyd J."/>
            <person name="Li Y.-F."/>
            <person name="Purvine S."/>
            <person name="Maughan H."/>
            <person name="Hodgkins S.B."/>
            <person name="Anderson D."/>
            <person name="Sederholm M."/>
            <person name="Temperton B."/>
            <person name="Saleska S.R."/>
            <person name="Tyson G.W."/>
            <person name="Rich V.I."/>
        </authorList>
    </citation>
    <scope>NUCLEOTIDE SEQUENCE [LARGE SCALE GENOMIC DNA]</scope>
    <source>
        <strain evidence="8 9">SMC2</strain>
        <strain evidence="7 10">SMC3</strain>
    </source>
</reference>
<dbReference type="FunFam" id="3.30.460.10:FF:000001">
    <property type="entry name" value="GTP pyrophosphokinase RelA"/>
    <property type="match status" value="1"/>
</dbReference>
<dbReference type="Gene3D" id="3.10.20.30">
    <property type="match status" value="1"/>
</dbReference>
<dbReference type="Pfam" id="PF02824">
    <property type="entry name" value="TGS"/>
    <property type="match status" value="1"/>
</dbReference>
<gene>
    <name evidence="8" type="ORF">SMC2_03785</name>
    <name evidence="7" type="ORF">SMC3_03555</name>
</gene>
<dbReference type="InterPro" id="IPR003607">
    <property type="entry name" value="HD/PDEase_dom"/>
</dbReference>
<dbReference type="GO" id="GO:0015969">
    <property type="term" value="P:guanosine tetraphosphate metabolic process"/>
    <property type="evidence" value="ECO:0007669"/>
    <property type="project" value="InterPro"/>
</dbReference>
<dbReference type="InterPro" id="IPR045865">
    <property type="entry name" value="ACT-like_dom_sf"/>
</dbReference>
<dbReference type="PROSITE" id="PS51671">
    <property type="entry name" value="ACT"/>
    <property type="match status" value="1"/>
</dbReference>
<dbReference type="FunFam" id="3.10.20.30:FF:000002">
    <property type="entry name" value="GTP pyrophosphokinase (RelA/SpoT)"/>
    <property type="match status" value="1"/>
</dbReference>
<dbReference type="InterPro" id="IPR006674">
    <property type="entry name" value="HD_domain"/>
</dbReference>
<evidence type="ECO:0000259" key="6">
    <source>
        <dbReference type="PROSITE" id="PS51880"/>
    </source>
</evidence>
<dbReference type="InterPro" id="IPR012675">
    <property type="entry name" value="Beta-grasp_dom_sf"/>
</dbReference>